<evidence type="ECO:0000313" key="3">
    <source>
        <dbReference type="Proteomes" id="UP000318431"/>
    </source>
</evidence>
<comment type="caution">
    <text evidence="2">The sequence shown here is derived from an EMBL/GenBank/DDBJ whole genome shotgun (WGS) entry which is preliminary data.</text>
</comment>
<dbReference type="Gene3D" id="1.25.40.10">
    <property type="entry name" value="Tetratricopeptide repeat domain"/>
    <property type="match status" value="1"/>
</dbReference>
<dbReference type="RefSeq" id="WP_145647301.1">
    <property type="nucleotide sequence ID" value="NZ_VLLB01000001.1"/>
</dbReference>
<accession>A0A562RM68</accession>
<dbReference type="OrthoDB" id="9777400at2"/>
<keyword evidence="1" id="KW-0732">Signal</keyword>
<dbReference type="InterPro" id="IPR011990">
    <property type="entry name" value="TPR-like_helical_dom_sf"/>
</dbReference>
<evidence type="ECO:0000313" key="2">
    <source>
        <dbReference type="EMBL" id="TWI69550.1"/>
    </source>
</evidence>
<dbReference type="AlphaFoldDB" id="A0A562RM68"/>
<evidence type="ECO:0000256" key="1">
    <source>
        <dbReference type="SAM" id="SignalP"/>
    </source>
</evidence>
<reference evidence="2 3" key="1">
    <citation type="journal article" date="2015" name="Stand. Genomic Sci.">
        <title>Genomic Encyclopedia of Bacterial and Archaeal Type Strains, Phase III: the genomes of soil and plant-associated and newly described type strains.</title>
        <authorList>
            <person name="Whitman W.B."/>
            <person name="Woyke T."/>
            <person name="Klenk H.P."/>
            <person name="Zhou Y."/>
            <person name="Lilburn T.G."/>
            <person name="Beck B.J."/>
            <person name="De Vos P."/>
            <person name="Vandamme P."/>
            <person name="Eisen J.A."/>
            <person name="Garrity G."/>
            <person name="Hugenholtz P."/>
            <person name="Kyrpides N.C."/>
        </authorList>
    </citation>
    <scope>NUCLEOTIDE SEQUENCE [LARGE SCALE GENOMIC DNA]</scope>
    <source>
        <strain evidence="2 3">CGMCC 1.10822</strain>
    </source>
</reference>
<gene>
    <name evidence="2" type="ORF">IP91_00620</name>
</gene>
<dbReference type="EMBL" id="VLLB01000001">
    <property type="protein sequence ID" value="TWI69550.1"/>
    <property type="molecule type" value="Genomic_DNA"/>
</dbReference>
<feature type="chain" id="PRO_5021842771" evidence="1">
    <location>
        <begin position="26"/>
        <end position="393"/>
    </location>
</feature>
<organism evidence="2 3">
    <name type="scientific">Pseudoduganella lurida</name>
    <dbReference type="NCBI Taxonomy" id="1036180"/>
    <lineage>
        <taxon>Bacteria</taxon>
        <taxon>Pseudomonadati</taxon>
        <taxon>Pseudomonadota</taxon>
        <taxon>Betaproteobacteria</taxon>
        <taxon>Burkholderiales</taxon>
        <taxon>Oxalobacteraceae</taxon>
        <taxon>Telluria group</taxon>
        <taxon>Pseudoduganella</taxon>
    </lineage>
</organism>
<dbReference type="Proteomes" id="UP000318431">
    <property type="component" value="Unassembled WGS sequence"/>
</dbReference>
<dbReference type="SMART" id="SM00028">
    <property type="entry name" value="TPR"/>
    <property type="match status" value="3"/>
</dbReference>
<proteinExistence type="predicted"/>
<keyword evidence="3" id="KW-1185">Reference proteome</keyword>
<sequence length="393" mass="42150">MTRHVFLLAAASAAILSLHASSAIAAPRIPASGTEVLERLPARNDPAQQALATARAQLAADPRNPVLAAAVARRYVTLARGDADPRYLGYAQAALAPWWNEPVPPPPVQLLRATILQSTHQFPAALRDLDHLVQTTPGDAQAWLTRATVLQVTGDFAGARQSCAKLFGIAPDLVLRTCLAEVGSVTGAANASYQALRRTYAARRPDDASIADWVLTLLAEMAARLGDATAAETHFREALALGPADSYLLGAYADFLLDRKRAAEVVPLLRGHEKADALLLRLGLALQATGAPDTAKVTALLRDRFDAAALRGDTVHQREQARFELVLNRQPARAIELAKRNWAVQKEPADLRILLESAIAAHDRAGIDTVRAWVAQTKIEDVAIARLLAGVPK</sequence>
<dbReference type="SUPFAM" id="SSF48452">
    <property type="entry name" value="TPR-like"/>
    <property type="match status" value="1"/>
</dbReference>
<dbReference type="InterPro" id="IPR019734">
    <property type="entry name" value="TPR_rpt"/>
</dbReference>
<protein>
    <submittedName>
        <fullName evidence="2">Uncharacterized protein</fullName>
    </submittedName>
</protein>
<name>A0A562RM68_9BURK</name>
<feature type="signal peptide" evidence="1">
    <location>
        <begin position="1"/>
        <end position="25"/>
    </location>
</feature>